<protein>
    <recommendedName>
        <fullName evidence="10">Protein Wnt</fullName>
    </recommendedName>
</protein>
<comment type="function">
    <text evidence="10">Ligand for members of the frizzled family of seven transmembrane receptors.</text>
</comment>
<evidence type="ECO:0000256" key="5">
    <source>
        <dbReference type="ARBA" id="ARBA00022530"/>
    </source>
</evidence>
<dbReference type="PANTHER" id="PTHR12027:SF101">
    <property type="entry name" value="PROTEIN WNT-4"/>
    <property type="match status" value="1"/>
</dbReference>
<dbReference type="GO" id="GO:0005125">
    <property type="term" value="F:cytokine activity"/>
    <property type="evidence" value="ECO:0007669"/>
    <property type="project" value="TreeGrafter"/>
</dbReference>
<evidence type="ECO:0000256" key="10">
    <source>
        <dbReference type="RuleBase" id="RU003500"/>
    </source>
</evidence>
<evidence type="ECO:0000256" key="3">
    <source>
        <dbReference type="ARBA" id="ARBA00022473"/>
    </source>
</evidence>
<evidence type="ECO:0000256" key="7">
    <source>
        <dbReference type="ARBA" id="ARBA00023157"/>
    </source>
</evidence>
<dbReference type="FunFam" id="3.30.2460.20:FF:000001">
    <property type="entry name" value="Wnt homolog"/>
    <property type="match status" value="1"/>
</dbReference>
<evidence type="ECO:0000256" key="2">
    <source>
        <dbReference type="ARBA" id="ARBA00005683"/>
    </source>
</evidence>
<comment type="caution">
    <text evidence="11">The sequence shown here is derived from an EMBL/GenBank/DDBJ whole genome shotgun (WGS) entry which is preliminary data.</text>
</comment>
<accession>A0AAW0SPA7</accession>
<comment type="similarity">
    <text evidence="2 10">Belongs to the Wnt family.</text>
</comment>
<dbReference type="GO" id="GO:0005615">
    <property type="term" value="C:extracellular space"/>
    <property type="evidence" value="ECO:0007669"/>
    <property type="project" value="TreeGrafter"/>
</dbReference>
<evidence type="ECO:0000313" key="11">
    <source>
        <dbReference type="EMBL" id="KAK8376562.1"/>
    </source>
</evidence>
<dbReference type="GO" id="GO:0045165">
    <property type="term" value="P:cell fate commitment"/>
    <property type="evidence" value="ECO:0007669"/>
    <property type="project" value="TreeGrafter"/>
</dbReference>
<dbReference type="AlphaFoldDB" id="A0AAW0SPA7"/>
<dbReference type="GO" id="GO:0005109">
    <property type="term" value="F:frizzled binding"/>
    <property type="evidence" value="ECO:0007669"/>
    <property type="project" value="TreeGrafter"/>
</dbReference>
<evidence type="ECO:0000313" key="12">
    <source>
        <dbReference type="Proteomes" id="UP001487740"/>
    </source>
</evidence>
<dbReference type="InterPro" id="IPR043158">
    <property type="entry name" value="Wnt_C"/>
</dbReference>
<keyword evidence="4" id="KW-0964">Secreted</keyword>
<sequence length="124" mass="13980">MHAGERLYRRYLSGVEVRAVSAGPRLRLLPASPAVSRFSRDDLIYVKKSPDYCHPEPRVGSVGTRGRRCNASSEGVDGCGVMCCGRGFTSHTHRTHHRCHCKYHWCCYVTCETCAVWHDVHTCN</sequence>
<name>A0AAW0SPA7_SCYPA</name>
<dbReference type="GO" id="GO:0060070">
    <property type="term" value="P:canonical Wnt signaling pathway"/>
    <property type="evidence" value="ECO:0007669"/>
    <property type="project" value="TreeGrafter"/>
</dbReference>
<dbReference type="InterPro" id="IPR005817">
    <property type="entry name" value="Wnt"/>
</dbReference>
<organism evidence="11 12">
    <name type="scientific">Scylla paramamosain</name>
    <name type="common">Mud crab</name>
    <dbReference type="NCBI Taxonomy" id="85552"/>
    <lineage>
        <taxon>Eukaryota</taxon>
        <taxon>Metazoa</taxon>
        <taxon>Ecdysozoa</taxon>
        <taxon>Arthropoda</taxon>
        <taxon>Crustacea</taxon>
        <taxon>Multicrustacea</taxon>
        <taxon>Malacostraca</taxon>
        <taxon>Eumalacostraca</taxon>
        <taxon>Eucarida</taxon>
        <taxon>Decapoda</taxon>
        <taxon>Pleocyemata</taxon>
        <taxon>Brachyura</taxon>
        <taxon>Eubrachyura</taxon>
        <taxon>Portunoidea</taxon>
        <taxon>Portunidae</taxon>
        <taxon>Portuninae</taxon>
        <taxon>Scylla</taxon>
    </lineage>
</organism>
<keyword evidence="5" id="KW-0272">Extracellular matrix</keyword>
<dbReference type="Gene3D" id="3.30.2460.20">
    <property type="match status" value="1"/>
</dbReference>
<evidence type="ECO:0000256" key="1">
    <source>
        <dbReference type="ARBA" id="ARBA00004498"/>
    </source>
</evidence>
<keyword evidence="7" id="KW-1015">Disulfide bond</keyword>
<dbReference type="GO" id="GO:0000902">
    <property type="term" value="P:cell morphogenesis"/>
    <property type="evidence" value="ECO:0007669"/>
    <property type="project" value="UniProtKB-ARBA"/>
</dbReference>
<keyword evidence="3 10" id="KW-0217">Developmental protein</keyword>
<keyword evidence="12" id="KW-1185">Reference proteome</keyword>
<dbReference type="PANTHER" id="PTHR12027">
    <property type="entry name" value="WNT RELATED"/>
    <property type="match status" value="1"/>
</dbReference>
<proteinExistence type="inferred from homology"/>
<dbReference type="EMBL" id="JARAKH010000048">
    <property type="protein sequence ID" value="KAK8376562.1"/>
    <property type="molecule type" value="Genomic_DNA"/>
</dbReference>
<dbReference type="GO" id="GO:0007517">
    <property type="term" value="P:muscle organ development"/>
    <property type="evidence" value="ECO:0007669"/>
    <property type="project" value="UniProtKB-ARBA"/>
</dbReference>
<dbReference type="GO" id="GO:0030182">
    <property type="term" value="P:neuron differentiation"/>
    <property type="evidence" value="ECO:0007669"/>
    <property type="project" value="TreeGrafter"/>
</dbReference>
<evidence type="ECO:0000256" key="6">
    <source>
        <dbReference type="ARBA" id="ARBA00022687"/>
    </source>
</evidence>
<evidence type="ECO:0000256" key="4">
    <source>
        <dbReference type="ARBA" id="ARBA00022525"/>
    </source>
</evidence>
<keyword evidence="9" id="KW-0449">Lipoprotein</keyword>
<dbReference type="Pfam" id="PF00110">
    <property type="entry name" value="wnt"/>
    <property type="match status" value="1"/>
</dbReference>
<comment type="subcellular location">
    <subcellularLocation>
        <location evidence="1 10">Secreted</location>
        <location evidence="1 10">Extracellular space</location>
        <location evidence="1 10">Extracellular matrix</location>
    </subcellularLocation>
</comment>
<dbReference type="Proteomes" id="UP001487740">
    <property type="component" value="Unassembled WGS sequence"/>
</dbReference>
<gene>
    <name evidence="11" type="ORF">O3P69_009879</name>
</gene>
<evidence type="ECO:0000256" key="8">
    <source>
        <dbReference type="ARBA" id="ARBA00023180"/>
    </source>
</evidence>
<reference evidence="11 12" key="1">
    <citation type="submission" date="2023-03" db="EMBL/GenBank/DDBJ databases">
        <title>High-quality genome of Scylla paramamosain provides insights in environmental adaptation.</title>
        <authorList>
            <person name="Zhang L."/>
        </authorList>
    </citation>
    <scope>NUCLEOTIDE SEQUENCE [LARGE SCALE GENOMIC DNA]</scope>
    <source>
        <strain evidence="11">LZ_2023a</strain>
        <tissue evidence="11">Muscle</tissue>
    </source>
</reference>
<keyword evidence="6 10" id="KW-0879">Wnt signaling pathway</keyword>
<keyword evidence="8" id="KW-0325">Glycoprotein</keyword>
<evidence type="ECO:0000256" key="9">
    <source>
        <dbReference type="ARBA" id="ARBA00023288"/>
    </source>
</evidence>
<dbReference type="SMART" id="SM00097">
    <property type="entry name" value="WNT1"/>
    <property type="match status" value="1"/>
</dbReference>